<comment type="caution">
    <text evidence="13">The sequence shown here is derived from an EMBL/GenBank/DDBJ whole genome shotgun (WGS) entry which is preliminary data.</text>
</comment>
<feature type="transmembrane region" description="Helical" evidence="11">
    <location>
        <begin position="111"/>
        <end position="133"/>
    </location>
</feature>
<evidence type="ECO:0000256" key="7">
    <source>
        <dbReference type="ARBA" id="ARBA00022989"/>
    </source>
</evidence>
<evidence type="ECO:0000256" key="10">
    <source>
        <dbReference type="SAM" id="MobiDB-lite"/>
    </source>
</evidence>
<evidence type="ECO:0000256" key="4">
    <source>
        <dbReference type="ARBA" id="ARBA00013533"/>
    </source>
</evidence>
<evidence type="ECO:0000313" key="14">
    <source>
        <dbReference type="Proteomes" id="UP001303473"/>
    </source>
</evidence>
<feature type="compositionally biased region" description="Polar residues" evidence="10">
    <location>
        <begin position="35"/>
        <end position="55"/>
    </location>
</feature>
<organism evidence="13 14">
    <name type="scientific">Diplogelasinospora grovesii</name>
    <dbReference type="NCBI Taxonomy" id="303347"/>
    <lineage>
        <taxon>Eukaryota</taxon>
        <taxon>Fungi</taxon>
        <taxon>Dikarya</taxon>
        <taxon>Ascomycota</taxon>
        <taxon>Pezizomycotina</taxon>
        <taxon>Sordariomycetes</taxon>
        <taxon>Sordariomycetidae</taxon>
        <taxon>Sordariales</taxon>
        <taxon>Diplogelasinosporaceae</taxon>
        <taxon>Diplogelasinospora</taxon>
    </lineage>
</organism>
<dbReference type="InterPro" id="IPR051076">
    <property type="entry name" value="Golgi_membrane_TVP38/TMEM64"/>
</dbReference>
<dbReference type="AlphaFoldDB" id="A0AAN6S5W0"/>
<evidence type="ECO:0000259" key="12">
    <source>
        <dbReference type="Pfam" id="PF09335"/>
    </source>
</evidence>
<evidence type="ECO:0000256" key="6">
    <source>
        <dbReference type="ARBA" id="ARBA00022692"/>
    </source>
</evidence>
<accession>A0AAN6S5W0</accession>
<keyword evidence="6 11" id="KW-0812">Transmembrane</keyword>
<feature type="compositionally biased region" description="Low complexity" evidence="10">
    <location>
        <begin position="12"/>
        <end position="34"/>
    </location>
</feature>
<dbReference type="PANTHER" id="PTHR47549:SF1">
    <property type="entry name" value="GOLGI APPARATUS MEMBRANE PROTEIN TVP38"/>
    <property type="match status" value="1"/>
</dbReference>
<feature type="compositionally biased region" description="Basic and acidic residues" evidence="10">
    <location>
        <begin position="408"/>
        <end position="424"/>
    </location>
</feature>
<feature type="compositionally biased region" description="Basic and acidic residues" evidence="10">
    <location>
        <begin position="362"/>
        <end position="377"/>
    </location>
</feature>
<proteinExistence type="inferred from homology"/>
<gene>
    <name evidence="13" type="ORF">QBC46DRAFT_258453</name>
</gene>
<feature type="region of interest" description="Disordered" evidence="10">
    <location>
        <begin position="362"/>
        <end position="431"/>
    </location>
</feature>
<dbReference type="InterPro" id="IPR032816">
    <property type="entry name" value="VTT_dom"/>
</dbReference>
<evidence type="ECO:0000256" key="9">
    <source>
        <dbReference type="ARBA" id="ARBA00023136"/>
    </source>
</evidence>
<comment type="similarity">
    <text evidence="3">Belongs to the TVP38/TMEM64 family.</text>
</comment>
<keyword evidence="8" id="KW-0333">Golgi apparatus</keyword>
<comment type="function">
    <text evidence="1">Golgi membrane protein involved in vesicular trafficking and spindle migration.</text>
</comment>
<dbReference type="Pfam" id="PF09335">
    <property type="entry name" value="VTT_dom"/>
    <property type="match status" value="1"/>
</dbReference>
<evidence type="ECO:0000256" key="8">
    <source>
        <dbReference type="ARBA" id="ARBA00023034"/>
    </source>
</evidence>
<dbReference type="PANTHER" id="PTHR47549">
    <property type="entry name" value="GOLGI APPARATUS MEMBRANE PROTEIN TVP38-RELATED"/>
    <property type="match status" value="1"/>
</dbReference>
<evidence type="ECO:0000256" key="1">
    <source>
        <dbReference type="ARBA" id="ARBA00002978"/>
    </source>
</evidence>
<name>A0AAN6S5W0_9PEZI</name>
<dbReference type="Proteomes" id="UP001303473">
    <property type="component" value="Unassembled WGS sequence"/>
</dbReference>
<dbReference type="EMBL" id="MU853782">
    <property type="protein sequence ID" value="KAK3941570.1"/>
    <property type="molecule type" value="Genomic_DNA"/>
</dbReference>
<feature type="compositionally biased region" description="Acidic residues" evidence="10">
    <location>
        <begin position="378"/>
        <end position="400"/>
    </location>
</feature>
<keyword evidence="9 11" id="KW-0472">Membrane</keyword>
<comment type="subcellular location">
    <subcellularLocation>
        <location evidence="2">Golgi apparatus membrane</location>
        <topology evidence="2">Multi-pass membrane protein</topology>
    </subcellularLocation>
</comment>
<keyword evidence="14" id="KW-1185">Reference proteome</keyword>
<evidence type="ECO:0000256" key="5">
    <source>
        <dbReference type="ARBA" id="ARBA00020673"/>
    </source>
</evidence>
<reference evidence="14" key="1">
    <citation type="journal article" date="2023" name="Mol. Phylogenet. Evol.">
        <title>Genome-scale phylogeny and comparative genomics of the fungal order Sordariales.</title>
        <authorList>
            <person name="Hensen N."/>
            <person name="Bonometti L."/>
            <person name="Westerberg I."/>
            <person name="Brannstrom I.O."/>
            <person name="Guillou S."/>
            <person name="Cros-Aarteil S."/>
            <person name="Calhoun S."/>
            <person name="Haridas S."/>
            <person name="Kuo A."/>
            <person name="Mondo S."/>
            <person name="Pangilinan J."/>
            <person name="Riley R."/>
            <person name="LaButti K."/>
            <person name="Andreopoulos B."/>
            <person name="Lipzen A."/>
            <person name="Chen C."/>
            <person name="Yan M."/>
            <person name="Daum C."/>
            <person name="Ng V."/>
            <person name="Clum A."/>
            <person name="Steindorff A."/>
            <person name="Ohm R.A."/>
            <person name="Martin F."/>
            <person name="Silar P."/>
            <person name="Natvig D.O."/>
            <person name="Lalanne C."/>
            <person name="Gautier V."/>
            <person name="Ament-Velasquez S.L."/>
            <person name="Kruys A."/>
            <person name="Hutchinson M.I."/>
            <person name="Powell A.J."/>
            <person name="Barry K."/>
            <person name="Miller A.N."/>
            <person name="Grigoriev I.V."/>
            <person name="Debuchy R."/>
            <person name="Gladieux P."/>
            <person name="Hiltunen Thoren M."/>
            <person name="Johannesson H."/>
        </authorList>
    </citation>
    <scope>NUCLEOTIDE SEQUENCE [LARGE SCALE GENOMIC DNA]</scope>
    <source>
        <strain evidence="14">CBS 340.73</strain>
    </source>
</reference>
<evidence type="ECO:0000256" key="11">
    <source>
        <dbReference type="SAM" id="Phobius"/>
    </source>
</evidence>
<feature type="transmembrane region" description="Helical" evidence="11">
    <location>
        <begin position="306"/>
        <end position="327"/>
    </location>
</feature>
<evidence type="ECO:0000256" key="3">
    <source>
        <dbReference type="ARBA" id="ARBA00008640"/>
    </source>
</evidence>
<feature type="region of interest" description="Disordered" evidence="10">
    <location>
        <begin position="1"/>
        <end position="82"/>
    </location>
</feature>
<dbReference type="GO" id="GO:0016192">
    <property type="term" value="P:vesicle-mediated transport"/>
    <property type="evidence" value="ECO:0007669"/>
    <property type="project" value="TreeGrafter"/>
</dbReference>
<evidence type="ECO:0000256" key="2">
    <source>
        <dbReference type="ARBA" id="ARBA00004653"/>
    </source>
</evidence>
<protein>
    <recommendedName>
        <fullName evidence="4">Golgi apparatus membrane protein TVP38</fullName>
    </recommendedName>
    <alternativeName>
        <fullName evidence="5">Golgi apparatus membrane protein tvp38</fullName>
    </alternativeName>
</protein>
<sequence>MPTNHSSAAAALSLPTNTSSSQTSSTSPPLASPTRKSQPSSPTSTRSNVNGNGSTRDVPWVRRQPSRGRRRLSTRHRSPRSKSHPWYISLLRTGYTLFTRAYTYFLSLPLIHRVALTILAGILFVIGILGLVYSHKIFAALGPIAKSWRALPGGWVLVWLLCFITAFPPIIGYSSSVTTAGFVFGFPLGWPIAASATVLGSAAAFLASRTVLSGYVNRLVGSDKRFVALGQVLRRDGVVVLAMIRFCPLPYSLSNGFLATIPSIRPWSFALATAAATPKLLVHVFIGSRLALLAEDGDSMSPGDRAINYVSMAVGGLLGMGVGLFIYKRTMARAAELAREDGEEDIANFAGAAEEAGLIGHLDHHSDDDDLEEGARGEEEEEEEDDDDDAAALMDPDDISLWETDGVTGDRDHDFYRDSWDNNETHTQNGK</sequence>
<dbReference type="GO" id="GO:0000139">
    <property type="term" value="C:Golgi membrane"/>
    <property type="evidence" value="ECO:0007669"/>
    <property type="project" value="UniProtKB-SubCell"/>
</dbReference>
<keyword evidence="7 11" id="KW-1133">Transmembrane helix</keyword>
<evidence type="ECO:0000313" key="13">
    <source>
        <dbReference type="EMBL" id="KAK3941570.1"/>
    </source>
</evidence>
<feature type="compositionally biased region" description="Basic residues" evidence="10">
    <location>
        <begin position="64"/>
        <end position="82"/>
    </location>
</feature>
<feature type="domain" description="VTT" evidence="12">
    <location>
        <begin position="176"/>
        <end position="288"/>
    </location>
</feature>
<feature type="transmembrane region" description="Helical" evidence="11">
    <location>
        <begin position="188"/>
        <end position="208"/>
    </location>
</feature>
<dbReference type="GO" id="GO:0000022">
    <property type="term" value="P:mitotic spindle elongation"/>
    <property type="evidence" value="ECO:0007669"/>
    <property type="project" value="TreeGrafter"/>
</dbReference>
<feature type="transmembrane region" description="Helical" evidence="11">
    <location>
        <begin position="154"/>
        <end position="176"/>
    </location>
</feature>